<evidence type="ECO:0000313" key="4">
    <source>
        <dbReference type="Proteomes" id="UP000813824"/>
    </source>
</evidence>
<sequence length="294" mass="33257">MYPDAYDELSRSDNSNGDSDDDLANATPLQRLAAAYRSSTRNNGSGSKRLDIHESESKENTRGFASTQTTRVIRVGRREEHRPHDSTGRFVSQRDGITVSQTQTTLRSDISPSKGLNVSLVASLDSTAHKRDVANSLLAPRRNNRGLEPTNDAAGQVGLSKPSNRRRAAQVGKQSAATGLGREVVANVAIQQLKVVSLKERVKELANDKHALAKKLREQEARKEEMARKEKEMREREVRFLEEMKRKEQEMMEREDLLLREMREKEKRWDAERKVMEEKLSVLQASLTFGVCEL</sequence>
<feature type="compositionally biased region" description="Polar residues" evidence="2">
    <location>
        <begin position="98"/>
        <end position="112"/>
    </location>
</feature>
<feature type="compositionally biased region" description="Polar residues" evidence="2">
    <location>
        <begin position="37"/>
        <end position="46"/>
    </location>
</feature>
<organism evidence="3 4">
    <name type="scientific">Cristinia sonorae</name>
    <dbReference type="NCBI Taxonomy" id="1940300"/>
    <lineage>
        <taxon>Eukaryota</taxon>
        <taxon>Fungi</taxon>
        <taxon>Dikarya</taxon>
        <taxon>Basidiomycota</taxon>
        <taxon>Agaricomycotina</taxon>
        <taxon>Agaricomycetes</taxon>
        <taxon>Agaricomycetidae</taxon>
        <taxon>Agaricales</taxon>
        <taxon>Pleurotineae</taxon>
        <taxon>Stephanosporaceae</taxon>
        <taxon>Cristinia</taxon>
    </lineage>
</organism>
<proteinExistence type="predicted"/>
<dbReference type="AlphaFoldDB" id="A0A8K0XQ35"/>
<reference evidence="3" key="1">
    <citation type="journal article" date="2021" name="New Phytol.">
        <title>Evolutionary innovations through gain and loss of genes in the ectomycorrhizal Boletales.</title>
        <authorList>
            <person name="Wu G."/>
            <person name="Miyauchi S."/>
            <person name="Morin E."/>
            <person name="Kuo A."/>
            <person name="Drula E."/>
            <person name="Varga T."/>
            <person name="Kohler A."/>
            <person name="Feng B."/>
            <person name="Cao Y."/>
            <person name="Lipzen A."/>
            <person name="Daum C."/>
            <person name="Hundley H."/>
            <person name="Pangilinan J."/>
            <person name="Johnson J."/>
            <person name="Barry K."/>
            <person name="LaButti K."/>
            <person name="Ng V."/>
            <person name="Ahrendt S."/>
            <person name="Min B."/>
            <person name="Choi I.G."/>
            <person name="Park H."/>
            <person name="Plett J.M."/>
            <person name="Magnuson J."/>
            <person name="Spatafora J.W."/>
            <person name="Nagy L.G."/>
            <person name="Henrissat B."/>
            <person name="Grigoriev I.V."/>
            <person name="Yang Z.L."/>
            <person name="Xu J."/>
            <person name="Martin F.M."/>
        </authorList>
    </citation>
    <scope>NUCLEOTIDE SEQUENCE</scope>
    <source>
        <strain evidence="3">KKN 215</strain>
    </source>
</reference>
<keyword evidence="4" id="KW-1185">Reference proteome</keyword>
<comment type="caution">
    <text evidence="3">The sequence shown here is derived from an EMBL/GenBank/DDBJ whole genome shotgun (WGS) entry which is preliminary data.</text>
</comment>
<dbReference type="EMBL" id="JAEVFJ010000016">
    <property type="protein sequence ID" value="KAH8100259.1"/>
    <property type="molecule type" value="Genomic_DNA"/>
</dbReference>
<gene>
    <name evidence="3" type="ORF">BXZ70DRAFT_938751</name>
</gene>
<evidence type="ECO:0000256" key="1">
    <source>
        <dbReference type="SAM" id="Coils"/>
    </source>
</evidence>
<accession>A0A8K0XQ35</accession>
<evidence type="ECO:0000256" key="2">
    <source>
        <dbReference type="SAM" id="MobiDB-lite"/>
    </source>
</evidence>
<feature type="region of interest" description="Disordered" evidence="2">
    <location>
        <begin position="1"/>
        <end position="112"/>
    </location>
</feature>
<protein>
    <submittedName>
        <fullName evidence="3">Uncharacterized protein</fullName>
    </submittedName>
</protein>
<feature type="compositionally biased region" description="Basic and acidic residues" evidence="2">
    <location>
        <begin position="76"/>
        <end position="87"/>
    </location>
</feature>
<name>A0A8K0XQ35_9AGAR</name>
<feature type="compositionally biased region" description="Basic and acidic residues" evidence="2">
    <location>
        <begin position="48"/>
        <end position="61"/>
    </location>
</feature>
<feature type="region of interest" description="Disordered" evidence="2">
    <location>
        <begin position="137"/>
        <end position="176"/>
    </location>
</feature>
<evidence type="ECO:0000313" key="3">
    <source>
        <dbReference type="EMBL" id="KAH8100259.1"/>
    </source>
</evidence>
<feature type="coiled-coil region" evidence="1">
    <location>
        <begin position="188"/>
        <end position="279"/>
    </location>
</feature>
<dbReference type="Proteomes" id="UP000813824">
    <property type="component" value="Unassembled WGS sequence"/>
</dbReference>
<keyword evidence="1" id="KW-0175">Coiled coil</keyword>